<name>A0AAQ3PL76_PASNO</name>
<organism evidence="2 3">
    <name type="scientific">Paspalum notatum var. saurae</name>
    <dbReference type="NCBI Taxonomy" id="547442"/>
    <lineage>
        <taxon>Eukaryota</taxon>
        <taxon>Viridiplantae</taxon>
        <taxon>Streptophyta</taxon>
        <taxon>Embryophyta</taxon>
        <taxon>Tracheophyta</taxon>
        <taxon>Spermatophyta</taxon>
        <taxon>Magnoliopsida</taxon>
        <taxon>Liliopsida</taxon>
        <taxon>Poales</taxon>
        <taxon>Poaceae</taxon>
        <taxon>PACMAD clade</taxon>
        <taxon>Panicoideae</taxon>
        <taxon>Andropogonodae</taxon>
        <taxon>Paspaleae</taxon>
        <taxon>Paspalinae</taxon>
        <taxon>Paspalum</taxon>
    </lineage>
</organism>
<accession>A0AAQ3PL76</accession>
<dbReference type="EMBL" id="CP144745">
    <property type="protein sequence ID" value="WVZ52196.1"/>
    <property type="molecule type" value="Genomic_DNA"/>
</dbReference>
<reference evidence="2 3" key="1">
    <citation type="submission" date="2024-02" db="EMBL/GenBank/DDBJ databases">
        <title>High-quality chromosome-scale genome assembly of Pensacola bahiagrass (Paspalum notatum Flugge var. saurae).</title>
        <authorList>
            <person name="Vega J.M."/>
            <person name="Podio M."/>
            <person name="Orjuela J."/>
            <person name="Siena L.A."/>
            <person name="Pessino S.C."/>
            <person name="Combes M.C."/>
            <person name="Mariac C."/>
            <person name="Albertini E."/>
            <person name="Pupilli F."/>
            <person name="Ortiz J.P.A."/>
            <person name="Leblanc O."/>
        </authorList>
    </citation>
    <scope>NUCLEOTIDE SEQUENCE [LARGE SCALE GENOMIC DNA]</scope>
    <source>
        <strain evidence="2">R1</strain>
        <tissue evidence="2">Leaf</tissue>
    </source>
</reference>
<keyword evidence="3" id="KW-1185">Reference proteome</keyword>
<feature type="compositionally biased region" description="Basic residues" evidence="1">
    <location>
        <begin position="1"/>
        <end position="18"/>
    </location>
</feature>
<gene>
    <name evidence="2" type="ORF">U9M48_003280</name>
</gene>
<dbReference type="Proteomes" id="UP001341281">
    <property type="component" value="Chromosome 01"/>
</dbReference>
<feature type="region of interest" description="Disordered" evidence="1">
    <location>
        <begin position="1"/>
        <end position="46"/>
    </location>
</feature>
<sequence>MAAPVHRHRGTPPLHLRRQGLGEMEARGGEHLPTPTRLQVRGSTRRRNPVKLALRGSQTPCPEEEERRGFPQKPLGVVLFARAVHYVFQILHASPRDT</sequence>
<evidence type="ECO:0000313" key="2">
    <source>
        <dbReference type="EMBL" id="WVZ52196.1"/>
    </source>
</evidence>
<dbReference type="AlphaFoldDB" id="A0AAQ3PL76"/>
<protein>
    <submittedName>
        <fullName evidence="2">Uncharacterized protein</fullName>
    </submittedName>
</protein>
<evidence type="ECO:0000313" key="3">
    <source>
        <dbReference type="Proteomes" id="UP001341281"/>
    </source>
</evidence>
<proteinExistence type="predicted"/>
<evidence type="ECO:0000256" key="1">
    <source>
        <dbReference type="SAM" id="MobiDB-lite"/>
    </source>
</evidence>